<dbReference type="InterPro" id="IPR014905">
    <property type="entry name" value="HIRAN"/>
</dbReference>
<organism evidence="5 6">
    <name type="scientific">Nitratidesulfovibrio oxamicus</name>
    <dbReference type="NCBI Taxonomy" id="32016"/>
    <lineage>
        <taxon>Bacteria</taxon>
        <taxon>Pseudomonadati</taxon>
        <taxon>Thermodesulfobacteriota</taxon>
        <taxon>Desulfovibrionia</taxon>
        <taxon>Desulfovibrionales</taxon>
        <taxon>Desulfovibrionaceae</taxon>
        <taxon>Nitratidesulfovibrio</taxon>
    </lineage>
</organism>
<name>A0ABS0J174_9BACT</name>
<evidence type="ECO:0000256" key="2">
    <source>
        <dbReference type="ARBA" id="ARBA00022801"/>
    </source>
</evidence>
<accession>A0ABS0J174</accession>
<protein>
    <recommendedName>
        <fullName evidence="4">HIRAN domain-containing protein</fullName>
    </recommendedName>
</protein>
<dbReference type="EMBL" id="VRYY01000077">
    <property type="protein sequence ID" value="MBG3876141.1"/>
    <property type="molecule type" value="Genomic_DNA"/>
</dbReference>
<feature type="region of interest" description="Disordered" evidence="3">
    <location>
        <begin position="1"/>
        <end position="36"/>
    </location>
</feature>
<evidence type="ECO:0000259" key="4">
    <source>
        <dbReference type="SMART" id="SM00910"/>
    </source>
</evidence>
<sequence length="262" mass="28711">MGLFDWLFGKRKDPAQPPADTATAAQEPSVQEGTEPAEVFNRPEIKWNDWNKRNDVHLGIPDLPVAGVTHVNNDGVGRQNILRHMRQWEAVDIIPEPDNPHDPNALRVMAGMGQIGYIPKGQAAMIADWMRHGWGAMAKLSALYGGEGKPYGAKIDMLLTQPPNAPAEQFNICGIRGRDRVEVAQSLEPGDRVDITSGDEDGEYTVACDGEEFGKLSKADARVYAKHEGNGATCYAFVSDVEPNEDEDKPPHVTVVVVFCQP</sequence>
<evidence type="ECO:0000256" key="3">
    <source>
        <dbReference type="SAM" id="MobiDB-lite"/>
    </source>
</evidence>
<keyword evidence="2" id="KW-0378">Hydrolase</keyword>
<keyword evidence="6" id="KW-1185">Reference proteome</keyword>
<proteinExistence type="predicted"/>
<evidence type="ECO:0000256" key="1">
    <source>
        <dbReference type="ARBA" id="ARBA00022723"/>
    </source>
</evidence>
<evidence type="ECO:0000313" key="5">
    <source>
        <dbReference type="EMBL" id="MBG3876141.1"/>
    </source>
</evidence>
<dbReference type="SMART" id="SM00910">
    <property type="entry name" value="HIRAN"/>
    <property type="match status" value="1"/>
</dbReference>
<dbReference type="Proteomes" id="UP001194469">
    <property type="component" value="Unassembled WGS sequence"/>
</dbReference>
<dbReference type="Gene3D" id="3.30.70.2330">
    <property type="match status" value="1"/>
</dbReference>
<feature type="domain" description="HIRAN" evidence="4">
    <location>
        <begin position="66"/>
        <end position="163"/>
    </location>
</feature>
<evidence type="ECO:0000313" key="6">
    <source>
        <dbReference type="Proteomes" id="UP001194469"/>
    </source>
</evidence>
<comment type="caution">
    <text evidence="5">The sequence shown here is derived from an EMBL/GenBank/DDBJ whole genome shotgun (WGS) entry which is preliminary data.</text>
</comment>
<reference evidence="5 6" key="1">
    <citation type="submission" date="2019-08" db="EMBL/GenBank/DDBJ databases">
        <authorList>
            <person name="Luo N."/>
        </authorList>
    </citation>
    <scope>NUCLEOTIDE SEQUENCE [LARGE SCALE GENOMIC DNA]</scope>
    <source>
        <strain evidence="5 6">NCIMB 9442</strain>
    </source>
</reference>
<gene>
    <name evidence="5" type="ORF">FVW20_03630</name>
</gene>
<keyword evidence="1" id="KW-0479">Metal-binding</keyword>
<dbReference type="Pfam" id="PF08797">
    <property type="entry name" value="HIRAN"/>
    <property type="match status" value="1"/>
</dbReference>
<dbReference type="RefSeq" id="WP_196608336.1">
    <property type="nucleotide sequence ID" value="NZ_VRYY01000077.1"/>
</dbReference>